<organism evidence="5">
    <name type="scientific">mine drainage metagenome</name>
    <dbReference type="NCBI Taxonomy" id="410659"/>
    <lineage>
        <taxon>unclassified sequences</taxon>
        <taxon>metagenomes</taxon>
        <taxon>ecological metagenomes</taxon>
    </lineage>
</organism>
<dbReference type="PROSITE" id="PS50110">
    <property type="entry name" value="RESPONSE_REGULATORY"/>
    <property type="match status" value="1"/>
</dbReference>
<dbReference type="CDD" id="cd06170">
    <property type="entry name" value="LuxR_C_like"/>
    <property type="match status" value="1"/>
</dbReference>
<dbReference type="InterPro" id="IPR039420">
    <property type="entry name" value="WalR-like"/>
</dbReference>
<protein>
    <submittedName>
        <fullName evidence="5">Oxygen regulatory protein NreC</fullName>
    </submittedName>
</protein>
<reference evidence="5" key="1">
    <citation type="submission" date="2016-10" db="EMBL/GenBank/DDBJ databases">
        <title>Sequence of Gallionella enrichment culture.</title>
        <authorList>
            <person name="Poehlein A."/>
            <person name="Muehling M."/>
            <person name="Daniel R."/>
        </authorList>
    </citation>
    <scope>NUCLEOTIDE SEQUENCE</scope>
</reference>
<keyword evidence="2" id="KW-0238">DNA-binding</keyword>
<dbReference type="GO" id="GO:0000160">
    <property type="term" value="P:phosphorelay signal transduction system"/>
    <property type="evidence" value="ECO:0007669"/>
    <property type="project" value="InterPro"/>
</dbReference>
<keyword evidence="1" id="KW-0597">Phosphoprotein</keyword>
<dbReference type="Gene3D" id="3.40.50.2300">
    <property type="match status" value="1"/>
</dbReference>
<evidence type="ECO:0000259" key="4">
    <source>
        <dbReference type="PROSITE" id="PS50110"/>
    </source>
</evidence>
<dbReference type="SMART" id="SM00448">
    <property type="entry name" value="REC"/>
    <property type="match status" value="1"/>
</dbReference>
<feature type="domain" description="HTH luxR-type" evidence="3">
    <location>
        <begin position="146"/>
        <end position="211"/>
    </location>
</feature>
<dbReference type="InterPro" id="IPR000792">
    <property type="entry name" value="Tscrpt_reg_LuxR_C"/>
</dbReference>
<dbReference type="InterPro" id="IPR001789">
    <property type="entry name" value="Sig_transdc_resp-reg_receiver"/>
</dbReference>
<dbReference type="EMBL" id="MLJW01000061">
    <property type="protein sequence ID" value="OIR03979.1"/>
    <property type="molecule type" value="Genomic_DNA"/>
</dbReference>
<dbReference type="Pfam" id="PF00196">
    <property type="entry name" value="GerE"/>
    <property type="match status" value="1"/>
</dbReference>
<dbReference type="InterPro" id="IPR016032">
    <property type="entry name" value="Sig_transdc_resp-reg_C-effctor"/>
</dbReference>
<evidence type="ECO:0000256" key="2">
    <source>
        <dbReference type="ARBA" id="ARBA00023125"/>
    </source>
</evidence>
<dbReference type="SUPFAM" id="SSF46894">
    <property type="entry name" value="C-terminal effector domain of the bipartite response regulators"/>
    <property type="match status" value="1"/>
</dbReference>
<proteinExistence type="predicted"/>
<accession>A0A1J5S7R5</accession>
<evidence type="ECO:0000313" key="5">
    <source>
        <dbReference type="EMBL" id="OIR03979.1"/>
    </source>
</evidence>
<dbReference type="CDD" id="cd17535">
    <property type="entry name" value="REC_NarL-like"/>
    <property type="match status" value="1"/>
</dbReference>
<evidence type="ECO:0000259" key="3">
    <source>
        <dbReference type="PROSITE" id="PS50043"/>
    </source>
</evidence>
<sequence>MSISVSIIEDDAGVRSLVADWIAHDEGLKFVSEHESVEGAIALLPAHRPDVVLVDINLSGQSGITCVRQLKAAMPETQFVVFTVFEDSDHIFDALTAGASGYLMKQTPREELLASIRQVHAGGSPMNSYIARKVVQWFQKKPQEPNHGRVEDLSARELEILRLLARGLAYKEMADLLGLSIGTINTHVRRIYHKLHVSSRGEAVSLFAPFPSEPGIPKRPDAG</sequence>
<name>A0A1J5S7R5_9ZZZZ</name>
<comment type="caution">
    <text evidence="5">The sequence shown here is derived from an EMBL/GenBank/DDBJ whole genome shotgun (WGS) entry which is preliminary data.</text>
</comment>
<dbReference type="PANTHER" id="PTHR43214">
    <property type="entry name" value="TWO-COMPONENT RESPONSE REGULATOR"/>
    <property type="match status" value="1"/>
</dbReference>
<evidence type="ECO:0000256" key="1">
    <source>
        <dbReference type="ARBA" id="ARBA00022553"/>
    </source>
</evidence>
<dbReference type="GO" id="GO:0006355">
    <property type="term" value="P:regulation of DNA-templated transcription"/>
    <property type="evidence" value="ECO:0007669"/>
    <property type="project" value="InterPro"/>
</dbReference>
<dbReference type="InterPro" id="IPR058245">
    <property type="entry name" value="NreC/VraR/RcsB-like_REC"/>
</dbReference>
<dbReference type="SMART" id="SM00421">
    <property type="entry name" value="HTH_LUXR"/>
    <property type="match status" value="1"/>
</dbReference>
<dbReference type="GO" id="GO:0003677">
    <property type="term" value="F:DNA binding"/>
    <property type="evidence" value="ECO:0007669"/>
    <property type="project" value="UniProtKB-KW"/>
</dbReference>
<dbReference type="AlphaFoldDB" id="A0A1J5S7R5"/>
<gene>
    <name evidence="5" type="primary">nreC_12</name>
    <name evidence="5" type="ORF">GALL_139160</name>
</gene>
<feature type="domain" description="Response regulatory" evidence="4">
    <location>
        <begin position="4"/>
        <end position="120"/>
    </location>
</feature>
<dbReference type="InterPro" id="IPR011006">
    <property type="entry name" value="CheY-like_superfamily"/>
</dbReference>
<dbReference type="Pfam" id="PF00072">
    <property type="entry name" value="Response_reg"/>
    <property type="match status" value="1"/>
</dbReference>
<dbReference type="PRINTS" id="PR00038">
    <property type="entry name" value="HTHLUXR"/>
</dbReference>
<dbReference type="PROSITE" id="PS50043">
    <property type="entry name" value="HTH_LUXR_2"/>
    <property type="match status" value="1"/>
</dbReference>
<dbReference type="SUPFAM" id="SSF52172">
    <property type="entry name" value="CheY-like"/>
    <property type="match status" value="1"/>
</dbReference>